<accession>A0A0F9AK06</accession>
<comment type="caution">
    <text evidence="2">The sequence shown here is derived from an EMBL/GenBank/DDBJ whole genome shotgun (WGS) entry which is preliminary data.</text>
</comment>
<proteinExistence type="predicted"/>
<dbReference type="EMBL" id="LAZR01054304">
    <property type="protein sequence ID" value="KKK78839.1"/>
    <property type="molecule type" value="Genomic_DNA"/>
</dbReference>
<reference evidence="2" key="1">
    <citation type="journal article" date="2015" name="Nature">
        <title>Complex archaea that bridge the gap between prokaryotes and eukaryotes.</title>
        <authorList>
            <person name="Spang A."/>
            <person name="Saw J.H."/>
            <person name="Jorgensen S.L."/>
            <person name="Zaremba-Niedzwiedzka K."/>
            <person name="Martijn J."/>
            <person name="Lind A.E."/>
            <person name="van Eijk R."/>
            <person name="Schleper C."/>
            <person name="Guy L."/>
            <person name="Ettema T.J."/>
        </authorList>
    </citation>
    <scope>NUCLEOTIDE SEQUENCE</scope>
</reference>
<protein>
    <submittedName>
        <fullName evidence="2">Uncharacterized protein</fullName>
    </submittedName>
</protein>
<gene>
    <name evidence="2" type="ORF">LCGC14_2839510</name>
</gene>
<sequence length="76" mass="8622">MAYSLSDTPITSLPVEPVKKSKRSKRFNKIKQSLGQSRSSRKKIRSSLGKTSSKRKDFVNTILSARAQKRGRRDGR</sequence>
<organism evidence="2">
    <name type="scientific">marine sediment metagenome</name>
    <dbReference type="NCBI Taxonomy" id="412755"/>
    <lineage>
        <taxon>unclassified sequences</taxon>
        <taxon>metagenomes</taxon>
        <taxon>ecological metagenomes</taxon>
    </lineage>
</organism>
<dbReference type="AlphaFoldDB" id="A0A0F9AK06"/>
<feature type="compositionally biased region" description="Polar residues" evidence="1">
    <location>
        <begin position="1"/>
        <end position="11"/>
    </location>
</feature>
<evidence type="ECO:0000256" key="1">
    <source>
        <dbReference type="SAM" id="MobiDB-lite"/>
    </source>
</evidence>
<feature type="region of interest" description="Disordered" evidence="1">
    <location>
        <begin position="1"/>
        <end position="76"/>
    </location>
</feature>
<name>A0A0F9AK06_9ZZZZ</name>
<evidence type="ECO:0000313" key="2">
    <source>
        <dbReference type="EMBL" id="KKK78839.1"/>
    </source>
</evidence>
<feature type="compositionally biased region" description="Basic residues" evidence="1">
    <location>
        <begin position="20"/>
        <end position="29"/>
    </location>
</feature>
<feature type="compositionally biased region" description="Basic residues" evidence="1">
    <location>
        <begin position="67"/>
        <end position="76"/>
    </location>
</feature>